<dbReference type="SMART" id="SM00530">
    <property type="entry name" value="HTH_XRE"/>
    <property type="match status" value="1"/>
</dbReference>
<organism evidence="2 3">
    <name type="scientific">Chitinophaga pollutisoli</name>
    <dbReference type="NCBI Taxonomy" id="3133966"/>
    <lineage>
        <taxon>Bacteria</taxon>
        <taxon>Pseudomonadati</taxon>
        <taxon>Bacteroidota</taxon>
        <taxon>Chitinophagia</taxon>
        <taxon>Chitinophagales</taxon>
        <taxon>Chitinophagaceae</taxon>
        <taxon>Chitinophaga</taxon>
    </lineage>
</organism>
<dbReference type="RefSeq" id="WP_341834772.1">
    <property type="nucleotide sequence ID" value="NZ_CP149822.1"/>
</dbReference>
<dbReference type="Gene3D" id="1.10.260.40">
    <property type="entry name" value="lambda repressor-like DNA-binding domains"/>
    <property type="match status" value="1"/>
</dbReference>
<gene>
    <name evidence="2" type="ORF">WJU16_17640</name>
</gene>
<keyword evidence="3" id="KW-1185">Reference proteome</keyword>
<name>A0ABZ2YJB2_9BACT</name>
<dbReference type="Pfam" id="PF01381">
    <property type="entry name" value="HTH_3"/>
    <property type="match status" value="1"/>
</dbReference>
<feature type="domain" description="HTH cro/C1-type" evidence="1">
    <location>
        <begin position="81"/>
        <end position="129"/>
    </location>
</feature>
<proteinExistence type="predicted"/>
<dbReference type="SUPFAM" id="SSF47413">
    <property type="entry name" value="lambda repressor-like DNA-binding domains"/>
    <property type="match status" value="1"/>
</dbReference>
<dbReference type="EMBL" id="CP149822">
    <property type="protein sequence ID" value="WZN39804.1"/>
    <property type="molecule type" value="Genomic_DNA"/>
</dbReference>
<reference evidence="3" key="1">
    <citation type="submission" date="2024-03" db="EMBL/GenBank/DDBJ databases">
        <title>Chitinophaga horti sp. nov., isolated from garden soil.</title>
        <authorList>
            <person name="Lee D.S."/>
            <person name="Han D.M."/>
            <person name="Baek J.H."/>
            <person name="Choi D.G."/>
            <person name="Jeon J.H."/>
            <person name="Jeon C.O."/>
        </authorList>
    </citation>
    <scope>NUCLEOTIDE SEQUENCE [LARGE SCALE GENOMIC DNA]</scope>
    <source>
        <strain evidence="3">GPA1</strain>
    </source>
</reference>
<dbReference type="InterPro" id="IPR001387">
    <property type="entry name" value="Cro/C1-type_HTH"/>
</dbReference>
<dbReference type="PROSITE" id="PS50943">
    <property type="entry name" value="HTH_CROC1"/>
    <property type="match status" value="1"/>
</dbReference>
<accession>A0ABZ2YJB2</accession>
<dbReference type="Proteomes" id="UP001485459">
    <property type="component" value="Chromosome"/>
</dbReference>
<evidence type="ECO:0000313" key="2">
    <source>
        <dbReference type="EMBL" id="WZN39804.1"/>
    </source>
</evidence>
<evidence type="ECO:0000259" key="1">
    <source>
        <dbReference type="PROSITE" id="PS50943"/>
    </source>
</evidence>
<sequence>MLAKPAMSRKVEKQKLPTENAYEKLMQEIELLMKKGSESLTAKDIDTLQDMVNIVQEYEAHYFTLPKPETLAGMLNLKMFEMNLTQKEMAAFLGLSPSKFSLILNNKREPDVQFLKAIYRKLQIDPKFILDSL</sequence>
<protein>
    <submittedName>
        <fullName evidence="2">Helix-turn-helix transcriptional regulator</fullName>
    </submittedName>
</protein>
<dbReference type="CDD" id="cd00093">
    <property type="entry name" value="HTH_XRE"/>
    <property type="match status" value="1"/>
</dbReference>
<dbReference type="InterPro" id="IPR010982">
    <property type="entry name" value="Lambda_DNA-bd_dom_sf"/>
</dbReference>
<evidence type="ECO:0000313" key="3">
    <source>
        <dbReference type="Proteomes" id="UP001485459"/>
    </source>
</evidence>